<dbReference type="SUPFAM" id="SSF48576">
    <property type="entry name" value="Terpenoid synthases"/>
    <property type="match status" value="1"/>
</dbReference>
<evidence type="ECO:0000256" key="1">
    <source>
        <dbReference type="ARBA" id="ARBA00001946"/>
    </source>
</evidence>
<comment type="pathway">
    <text evidence="2">Isoprenoid biosynthesis.</text>
</comment>
<dbReference type="InterPro" id="IPR033749">
    <property type="entry name" value="Polyprenyl_synt_CS"/>
</dbReference>
<dbReference type="GO" id="GO:0046872">
    <property type="term" value="F:metal ion binding"/>
    <property type="evidence" value="ECO:0007669"/>
    <property type="project" value="UniProtKB-KW"/>
</dbReference>
<dbReference type="Gene3D" id="1.10.600.10">
    <property type="entry name" value="Farnesyl Diphosphate Synthase"/>
    <property type="match status" value="1"/>
</dbReference>
<evidence type="ECO:0000256" key="7">
    <source>
        <dbReference type="RuleBase" id="RU004466"/>
    </source>
</evidence>
<keyword evidence="4 7" id="KW-0808">Transferase</keyword>
<evidence type="ECO:0000313" key="9">
    <source>
        <dbReference type="Proteomes" id="UP000199065"/>
    </source>
</evidence>
<keyword evidence="6" id="KW-0460">Magnesium</keyword>
<dbReference type="InterPro" id="IPR008949">
    <property type="entry name" value="Isoprenoid_synthase_dom_sf"/>
</dbReference>
<dbReference type="EMBL" id="FOPJ01000001">
    <property type="protein sequence ID" value="SFG15216.1"/>
    <property type="molecule type" value="Genomic_DNA"/>
</dbReference>
<dbReference type="Proteomes" id="UP000199065">
    <property type="component" value="Unassembled WGS sequence"/>
</dbReference>
<dbReference type="SFLD" id="SFLDS00005">
    <property type="entry name" value="Isoprenoid_Synthase_Type_I"/>
    <property type="match status" value="1"/>
</dbReference>
<proteinExistence type="inferred from homology"/>
<dbReference type="AlphaFoldDB" id="A0A1I2PNL8"/>
<dbReference type="InterPro" id="IPR000092">
    <property type="entry name" value="Polyprenyl_synt"/>
</dbReference>
<evidence type="ECO:0000256" key="6">
    <source>
        <dbReference type="ARBA" id="ARBA00022842"/>
    </source>
</evidence>
<dbReference type="RefSeq" id="WP_092283233.1">
    <property type="nucleotide sequence ID" value="NZ_FOPJ01000001.1"/>
</dbReference>
<reference evidence="8 9" key="1">
    <citation type="submission" date="2016-10" db="EMBL/GenBank/DDBJ databases">
        <authorList>
            <person name="de Groot N.N."/>
        </authorList>
    </citation>
    <scope>NUCLEOTIDE SEQUENCE [LARGE SCALE GENOMIC DNA]</scope>
    <source>
        <strain>J11</strain>
        <strain evidence="9">PG 39</strain>
    </source>
</reference>
<evidence type="ECO:0000256" key="5">
    <source>
        <dbReference type="ARBA" id="ARBA00022723"/>
    </source>
</evidence>
<gene>
    <name evidence="8" type="ORF">SAMN05660282_00040</name>
</gene>
<dbReference type="PROSITE" id="PS00444">
    <property type="entry name" value="POLYPRENYL_SYNTHASE_2"/>
    <property type="match status" value="1"/>
</dbReference>
<dbReference type="PANTHER" id="PTHR12001:SF69">
    <property type="entry name" value="ALL TRANS-POLYPRENYL-DIPHOSPHATE SYNTHASE PDSS1"/>
    <property type="match status" value="1"/>
</dbReference>
<name>A0A1I2PNL8_9CORY</name>
<dbReference type="OrthoDB" id="4497239at2"/>
<dbReference type="STRING" id="185761.SAMN05660282_00040"/>
<dbReference type="GO" id="GO:0004659">
    <property type="term" value="F:prenyltransferase activity"/>
    <property type="evidence" value="ECO:0007669"/>
    <property type="project" value="InterPro"/>
</dbReference>
<evidence type="ECO:0000256" key="3">
    <source>
        <dbReference type="ARBA" id="ARBA00006706"/>
    </source>
</evidence>
<evidence type="ECO:0000313" key="8">
    <source>
        <dbReference type="EMBL" id="SFG15216.1"/>
    </source>
</evidence>
<dbReference type="Pfam" id="PF00348">
    <property type="entry name" value="polyprenyl_synt"/>
    <property type="match status" value="1"/>
</dbReference>
<accession>A0A1I2PNL8</accession>
<comment type="similarity">
    <text evidence="3 7">Belongs to the FPP/GGPP synthase family.</text>
</comment>
<organism evidence="8 9">
    <name type="scientific">Corynebacterium spheniscorum</name>
    <dbReference type="NCBI Taxonomy" id="185761"/>
    <lineage>
        <taxon>Bacteria</taxon>
        <taxon>Bacillati</taxon>
        <taxon>Actinomycetota</taxon>
        <taxon>Actinomycetes</taxon>
        <taxon>Mycobacteriales</taxon>
        <taxon>Corynebacteriaceae</taxon>
        <taxon>Corynebacterium</taxon>
    </lineage>
</organism>
<evidence type="ECO:0000256" key="4">
    <source>
        <dbReference type="ARBA" id="ARBA00022679"/>
    </source>
</evidence>
<keyword evidence="9" id="KW-1185">Reference proteome</keyword>
<comment type="cofactor">
    <cofactor evidence="1">
        <name>Mg(2+)</name>
        <dbReference type="ChEBI" id="CHEBI:18420"/>
    </cofactor>
</comment>
<sequence>MTNGRTTRRRPGTAVGIAGGSVDLGDDTLTQDIHEGMTRVEDLMREELKQSEDFLVDKVLHLAKAGGKRFRPMFALLAAQYGDKPKDISVIRAAVVVEVVHLATLYHDDVMDEAERRRGVESANLRWGNSVAILSGDILLAHASRLMSQLGVDTVLHFSETFGTLVTGQMRETIGAGEGDPVDHYMKVIAEKTGVLIASAGYLGALHAGAKPEHVKALQKFGWNIGMVFQIVDDIIDIFSDPKESGKTPGTDLREGVFTLPVLYALAEDSAVGEELRGLLTGPVEKDEDVERALGLLVQSQGRQRALADVHRYLAAAEEQLEALPDNSTTAALRHLAKYTISRVG</sequence>
<dbReference type="PANTHER" id="PTHR12001">
    <property type="entry name" value="GERANYLGERANYL PYROPHOSPHATE SYNTHASE"/>
    <property type="match status" value="1"/>
</dbReference>
<dbReference type="GO" id="GO:0008299">
    <property type="term" value="P:isoprenoid biosynthetic process"/>
    <property type="evidence" value="ECO:0007669"/>
    <property type="project" value="InterPro"/>
</dbReference>
<dbReference type="SFLD" id="SFLDG01017">
    <property type="entry name" value="Polyprenyl_Transferase_Like"/>
    <property type="match status" value="1"/>
</dbReference>
<dbReference type="CDD" id="cd00685">
    <property type="entry name" value="Trans_IPPS_HT"/>
    <property type="match status" value="1"/>
</dbReference>
<keyword evidence="5" id="KW-0479">Metal-binding</keyword>
<evidence type="ECO:0000256" key="2">
    <source>
        <dbReference type="ARBA" id="ARBA00005128"/>
    </source>
</evidence>
<protein>
    <submittedName>
        <fullName evidence="8">Heptaprenyl diphosphate synthase</fullName>
    </submittedName>
</protein>